<protein>
    <submittedName>
        <fullName evidence="2">Uncharacterized protein DUF4271</fullName>
    </submittedName>
</protein>
<dbReference type="AlphaFoldDB" id="A0A2T5C2N1"/>
<comment type="caution">
    <text evidence="2">The sequence shown here is derived from an EMBL/GenBank/DDBJ whole genome shotgun (WGS) entry which is preliminary data.</text>
</comment>
<evidence type="ECO:0000256" key="1">
    <source>
        <dbReference type="SAM" id="Phobius"/>
    </source>
</evidence>
<feature type="transmembrane region" description="Helical" evidence="1">
    <location>
        <begin position="288"/>
        <end position="306"/>
    </location>
</feature>
<dbReference type="Proteomes" id="UP000243525">
    <property type="component" value="Unassembled WGS sequence"/>
</dbReference>
<dbReference type="InterPro" id="IPR025367">
    <property type="entry name" value="DUF4271"/>
</dbReference>
<feature type="transmembrane region" description="Helical" evidence="1">
    <location>
        <begin position="262"/>
        <end position="282"/>
    </location>
</feature>
<gene>
    <name evidence="2" type="ORF">C8N47_10679</name>
</gene>
<keyword evidence="1" id="KW-0472">Membrane</keyword>
<keyword evidence="1" id="KW-1133">Transmembrane helix</keyword>
<reference evidence="2 3" key="1">
    <citation type="submission" date="2018-04" db="EMBL/GenBank/DDBJ databases">
        <title>Genomic Encyclopedia of Archaeal and Bacterial Type Strains, Phase II (KMG-II): from individual species to whole genera.</title>
        <authorList>
            <person name="Goeker M."/>
        </authorList>
    </citation>
    <scope>NUCLEOTIDE SEQUENCE [LARGE SCALE GENOMIC DNA]</scope>
    <source>
        <strain evidence="2 3">DSM 28823</strain>
    </source>
</reference>
<accession>A0A2T5C2N1</accession>
<proteinExistence type="predicted"/>
<sequence>MHKGTVSNDLSLEIINFAEKSNTVLAMTEILQPDDSLKTSLSTPAFKVLSNPTGKIDSAPLSSSGQAAASVVSSASTGQQHLQTHNTSKSEQLRSGAISLIPMRHPLESLRVETVAEPAIIGLALPEHKLPGRSADWTIGVLIAALVLFTSVRLFFGKYLKQMFHAAVNYATASRLYRERSVSLTHAAFRLDLLFALILSLFLFQIFGSQLSLGLSSSILKYLVIFGGVVVYFGFKQVVYSAQGKLTETNAETQEVLYNMNLYNRILGLGLVPVTLILAFSRLQNPEIIVGIGGIMALVCYILLVLRGLKILLRKDFPLFYLILYLCTLEILPLFFIYKLVLV</sequence>
<feature type="transmembrane region" description="Helical" evidence="1">
    <location>
        <begin position="219"/>
        <end position="235"/>
    </location>
</feature>
<evidence type="ECO:0000313" key="2">
    <source>
        <dbReference type="EMBL" id="PTN08981.1"/>
    </source>
</evidence>
<keyword evidence="1" id="KW-0812">Transmembrane</keyword>
<dbReference type="Pfam" id="PF14093">
    <property type="entry name" value="DUF4271"/>
    <property type="match status" value="1"/>
</dbReference>
<feature type="transmembrane region" description="Helical" evidence="1">
    <location>
        <begin position="137"/>
        <end position="156"/>
    </location>
</feature>
<dbReference type="EMBL" id="QAAD01000006">
    <property type="protein sequence ID" value="PTN08981.1"/>
    <property type="molecule type" value="Genomic_DNA"/>
</dbReference>
<feature type="transmembrane region" description="Helical" evidence="1">
    <location>
        <begin position="318"/>
        <end position="338"/>
    </location>
</feature>
<keyword evidence="3" id="KW-1185">Reference proteome</keyword>
<name>A0A2T5C2N1_9BACT</name>
<feature type="transmembrane region" description="Helical" evidence="1">
    <location>
        <begin position="187"/>
        <end position="207"/>
    </location>
</feature>
<organism evidence="2 3">
    <name type="scientific">Mangrovibacterium marinum</name>
    <dbReference type="NCBI Taxonomy" id="1639118"/>
    <lineage>
        <taxon>Bacteria</taxon>
        <taxon>Pseudomonadati</taxon>
        <taxon>Bacteroidota</taxon>
        <taxon>Bacteroidia</taxon>
        <taxon>Marinilabiliales</taxon>
        <taxon>Prolixibacteraceae</taxon>
        <taxon>Mangrovibacterium</taxon>
    </lineage>
</organism>
<evidence type="ECO:0000313" key="3">
    <source>
        <dbReference type="Proteomes" id="UP000243525"/>
    </source>
</evidence>